<dbReference type="GO" id="GO:0009253">
    <property type="term" value="P:peptidoglycan catabolic process"/>
    <property type="evidence" value="ECO:0007669"/>
    <property type="project" value="TreeGrafter"/>
</dbReference>
<dbReference type="GO" id="GO:0071555">
    <property type="term" value="P:cell wall organization"/>
    <property type="evidence" value="ECO:0007669"/>
    <property type="project" value="UniProtKB-KW"/>
</dbReference>
<evidence type="ECO:0000256" key="2">
    <source>
        <dbReference type="ARBA" id="ARBA00012587"/>
    </source>
</evidence>
<dbReference type="Gene3D" id="2.40.40.10">
    <property type="entry name" value="RlpA-like domain"/>
    <property type="match status" value="1"/>
</dbReference>
<dbReference type="PANTHER" id="PTHR30124:SF0">
    <property type="entry name" value="MEMBRANE-BOUND LYTIC MUREIN TRANSGLYCOSYLASE A"/>
    <property type="match status" value="1"/>
</dbReference>
<dbReference type="Gene3D" id="2.40.240.50">
    <property type="entry name" value="Barwin-like endoglucanases"/>
    <property type="match status" value="1"/>
</dbReference>
<dbReference type="GO" id="GO:0019867">
    <property type="term" value="C:outer membrane"/>
    <property type="evidence" value="ECO:0007669"/>
    <property type="project" value="InterPro"/>
</dbReference>
<dbReference type="Pfam" id="PF03562">
    <property type="entry name" value="MltA"/>
    <property type="match status" value="1"/>
</dbReference>
<organism evidence="7">
    <name type="scientific">hydrothermal vent metagenome</name>
    <dbReference type="NCBI Taxonomy" id="652676"/>
    <lineage>
        <taxon>unclassified sequences</taxon>
        <taxon>metagenomes</taxon>
        <taxon>ecological metagenomes</taxon>
    </lineage>
</organism>
<evidence type="ECO:0000256" key="3">
    <source>
        <dbReference type="ARBA" id="ARBA00023239"/>
    </source>
</evidence>
<sequence>MRKSFIIVGAGFLLSLLLFLWVLVKDDALREEPEFMAVSYGDLEYWSSDPQSQALAAFKNSCRIFLSWPATKIISPERLGGRAGDWHPSCQLAETFEVPTDHQAKEFFEQYFTVISYAKDTEGLFTGYFAPEYHGSDKPSAEYNYPLYGLPGSLKTLDLGDFRADLKGKTIIGEVRDGAFVPYKDREIIDRGALENQALELVWLKDPVDAFFMHIQGSGIIRYENGDQKLFGYAGKNGKAYHAIGKFLIQSGEIEKQDMSMQAIRGWIKGNPLQAEALMWKNPSYVFFRAMEGRLPVGAMNVELTAGRSLAVDRKFVPLGIPVWLDLKPSTEITDPIRRLVIAQDTGGAIKGRVRGDVYWGIGEDAGLMAGPMKDLGRYYFLLPNELAQKLLSDQNISLTKAGP</sequence>
<dbReference type="PIRSF" id="PIRSF019422">
    <property type="entry name" value="MltA"/>
    <property type="match status" value="1"/>
</dbReference>
<evidence type="ECO:0000256" key="5">
    <source>
        <dbReference type="ARBA" id="ARBA00030918"/>
    </source>
</evidence>
<dbReference type="AlphaFoldDB" id="A0A3B1BE76"/>
<evidence type="ECO:0000256" key="1">
    <source>
        <dbReference type="ARBA" id="ARBA00001420"/>
    </source>
</evidence>
<dbReference type="InterPro" id="IPR036908">
    <property type="entry name" value="RlpA-like_sf"/>
</dbReference>
<name>A0A3B1BE76_9ZZZZ</name>
<dbReference type="GO" id="GO:0008933">
    <property type="term" value="F:peptidoglycan lytic transglycosylase activity"/>
    <property type="evidence" value="ECO:0007669"/>
    <property type="project" value="TreeGrafter"/>
</dbReference>
<dbReference type="InterPro" id="IPR005300">
    <property type="entry name" value="MltA_B"/>
</dbReference>
<comment type="catalytic activity">
    <reaction evidence="1">
        <text>Exolytic cleavage of the (1-&gt;4)-beta-glycosidic linkage between N-acetylmuramic acid (MurNAc) and N-acetylglucosamine (GlcNAc) residues in peptidoglycan, from either the reducing or the non-reducing ends of the peptidoglycan chains, with concomitant formation of a 1,6-anhydrobond in the MurNAc residue.</text>
        <dbReference type="EC" id="4.2.2.n1"/>
    </reaction>
</comment>
<dbReference type="InterPro" id="IPR026044">
    <property type="entry name" value="MltA"/>
</dbReference>
<dbReference type="GO" id="GO:0004553">
    <property type="term" value="F:hydrolase activity, hydrolyzing O-glycosyl compounds"/>
    <property type="evidence" value="ECO:0007669"/>
    <property type="project" value="InterPro"/>
</dbReference>
<accession>A0A3B1BE76</accession>
<dbReference type="InterPro" id="IPR010611">
    <property type="entry name" value="3D_dom"/>
</dbReference>
<dbReference type="Pfam" id="PF06725">
    <property type="entry name" value="3D"/>
    <property type="match status" value="1"/>
</dbReference>
<dbReference type="SUPFAM" id="SSF50685">
    <property type="entry name" value="Barwin-like endoglucanases"/>
    <property type="match status" value="1"/>
</dbReference>
<protein>
    <recommendedName>
        <fullName evidence="2">peptidoglycan lytic exotransglycosylase</fullName>
        <ecNumber evidence="2">4.2.2.n1</ecNumber>
    </recommendedName>
    <alternativeName>
        <fullName evidence="5">Murein hydrolase A</fullName>
    </alternativeName>
</protein>
<evidence type="ECO:0000313" key="7">
    <source>
        <dbReference type="EMBL" id="VAX08710.1"/>
    </source>
</evidence>
<dbReference type="CDD" id="cd14668">
    <property type="entry name" value="mlta_B"/>
    <property type="match status" value="1"/>
</dbReference>
<dbReference type="PANTHER" id="PTHR30124">
    <property type="entry name" value="MEMBRANE-BOUND LYTIC MUREIN TRANSGLYCOSYLASE A"/>
    <property type="match status" value="1"/>
</dbReference>
<keyword evidence="3" id="KW-0456">Lyase</keyword>
<feature type="domain" description="Lytic transglycosylase MltA" evidence="6">
    <location>
        <begin position="132"/>
        <end position="289"/>
    </location>
</feature>
<proteinExistence type="predicted"/>
<dbReference type="GO" id="GO:0009254">
    <property type="term" value="P:peptidoglycan turnover"/>
    <property type="evidence" value="ECO:0007669"/>
    <property type="project" value="InterPro"/>
</dbReference>
<evidence type="ECO:0000256" key="4">
    <source>
        <dbReference type="ARBA" id="ARBA00023316"/>
    </source>
</evidence>
<reference evidence="7" key="1">
    <citation type="submission" date="2018-06" db="EMBL/GenBank/DDBJ databases">
        <authorList>
            <person name="Zhirakovskaya E."/>
        </authorList>
    </citation>
    <scope>NUCLEOTIDE SEQUENCE</scope>
</reference>
<dbReference type="CDD" id="cd14485">
    <property type="entry name" value="mltA_like_LT_A"/>
    <property type="match status" value="1"/>
</dbReference>
<gene>
    <name evidence="7" type="ORF">MNBD_ALPHA03-253</name>
</gene>
<dbReference type="SMART" id="SM00925">
    <property type="entry name" value="MltA"/>
    <property type="match status" value="1"/>
</dbReference>
<dbReference type="EMBL" id="UOFW01000244">
    <property type="protein sequence ID" value="VAX08710.1"/>
    <property type="molecule type" value="Genomic_DNA"/>
</dbReference>
<dbReference type="EC" id="4.2.2.n1" evidence="2"/>
<keyword evidence="4" id="KW-0961">Cell wall biogenesis/degradation</keyword>
<evidence type="ECO:0000259" key="6">
    <source>
        <dbReference type="SMART" id="SM00925"/>
    </source>
</evidence>